<name>A0A561BZH8_9ACTN</name>
<accession>A0A561BZH8</accession>
<organism evidence="5 6">
    <name type="scientific">Kribbella amoyensis</name>
    <dbReference type="NCBI Taxonomy" id="996641"/>
    <lineage>
        <taxon>Bacteria</taxon>
        <taxon>Bacillati</taxon>
        <taxon>Actinomycetota</taxon>
        <taxon>Actinomycetes</taxon>
        <taxon>Propionibacteriales</taxon>
        <taxon>Kribbellaceae</taxon>
        <taxon>Kribbella</taxon>
    </lineage>
</organism>
<dbReference type="CDD" id="cd06170">
    <property type="entry name" value="LuxR_C_like"/>
    <property type="match status" value="1"/>
</dbReference>
<dbReference type="GO" id="GO:0003677">
    <property type="term" value="F:DNA binding"/>
    <property type="evidence" value="ECO:0007669"/>
    <property type="project" value="UniProtKB-KW"/>
</dbReference>
<evidence type="ECO:0000313" key="5">
    <source>
        <dbReference type="EMBL" id="TWD84319.1"/>
    </source>
</evidence>
<keyword evidence="6" id="KW-1185">Reference proteome</keyword>
<evidence type="ECO:0000256" key="1">
    <source>
        <dbReference type="ARBA" id="ARBA00023015"/>
    </source>
</evidence>
<dbReference type="SUPFAM" id="SSF48452">
    <property type="entry name" value="TPR-like"/>
    <property type="match status" value="2"/>
</dbReference>
<dbReference type="Proteomes" id="UP000318380">
    <property type="component" value="Unassembled WGS sequence"/>
</dbReference>
<dbReference type="InterPro" id="IPR036388">
    <property type="entry name" value="WH-like_DNA-bd_sf"/>
</dbReference>
<dbReference type="PANTHER" id="PTHR44688">
    <property type="entry name" value="DNA-BINDING TRANSCRIPTIONAL ACTIVATOR DEVR_DOSR"/>
    <property type="match status" value="1"/>
</dbReference>
<evidence type="ECO:0000313" key="6">
    <source>
        <dbReference type="Proteomes" id="UP000318380"/>
    </source>
</evidence>
<dbReference type="PANTHER" id="PTHR44688:SF16">
    <property type="entry name" value="DNA-BINDING TRANSCRIPTIONAL ACTIVATOR DEVR_DOSR"/>
    <property type="match status" value="1"/>
</dbReference>
<dbReference type="SUPFAM" id="SSF46894">
    <property type="entry name" value="C-terminal effector domain of the bipartite response regulators"/>
    <property type="match status" value="1"/>
</dbReference>
<dbReference type="EMBL" id="VIVK01000001">
    <property type="protein sequence ID" value="TWD84319.1"/>
    <property type="molecule type" value="Genomic_DNA"/>
</dbReference>
<comment type="caution">
    <text evidence="5">The sequence shown here is derived from an EMBL/GenBank/DDBJ whole genome shotgun (WGS) entry which is preliminary data.</text>
</comment>
<feature type="domain" description="HTH luxR-type" evidence="4">
    <location>
        <begin position="468"/>
        <end position="534"/>
    </location>
</feature>
<dbReference type="Pfam" id="PF00196">
    <property type="entry name" value="GerE"/>
    <property type="match status" value="1"/>
</dbReference>
<gene>
    <name evidence="5" type="ORF">FB561_5494</name>
</gene>
<reference evidence="5 6" key="1">
    <citation type="submission" date="2019-06" db="EMBL/GenBank/DDBJ databases">
        <title>Sequencing the genomes of 1000 actinobacteria strains.</title>
        <authorList>
            <person name="Klenk H.-P."/>
        </authorList>
    </citation>
    <scope>NUCLEOTIDE SEQUENCE [LARGE SCALE GENOMIC DNA]</scope>
    <source>
        <strain evidence="5 6">DSM 24683</strain>
    </source>
</reference>
<dbReference type="SMART" id="SM00421">
    <property type="entry name" value="HTH_LUXR"/>
    <property type="match status" value="1"/>
</dbReference>
<dbReference type="PROSITE" id="PS00622">
    <property type="entry name" value="HTH_LUXR_1"/>
    <property type="match status" value="1"/>
</dbReference>
<dbReference type="OrthoDB" id="27092at2"/>
<dbReference type="PROSITE" id="PS50043">
    <property type="entry name" value="HTH_LUXR_2"/>
    <property type="match status" value="1"/>
</dbReference>
<dbReference type="InterPro" id="IPR011990">
    <property type="entry name" value="TPR-like_helical_dom_sf"/>
</dbReference>
<dbReference type="RefSeq" id="WP_145811507.1">
    <property type="nucleotide sequence ID" value="NZ_VIVK01000001.1"/>
</dbReference>
<dbReference type="PRINTS" id="PR00038">
    <property type="entry name" value="HTHLUXR"/>
</dbReference>
<evidence type="ECO:0000256" key="2">
    <source>
        <dbReference type="ARBA" id="ARBA00023125"/>
    </source>
</evidence>
<dbReference type="Gene3D" id="1.25.40.10">
    <property type="entry name" value="Tetratricopeptide repeat domain"/>
    <property type="match status" value="1"/>
</dbReference>
<evidence type="ECO:0000256" key="3">
    <source>
        <dbReference type="ARBA" id="ARBA00023163"/>
    </source>
</evidence>
<dbReference type="InterPro" id="IPR000792">
    <property type="entry name" value="Tscrpt_reg_LuxR_C"/>
</dbReference>
<keyword evidence="2" id="KW-0238">DNA-binding</keyword>
<protein>
    <submittedName>
        <fullName evidence="5">LuxR family transcriptional regulator</fullName>
    </submittedName>
</protein>
<evidence type="ECO:0000259" key="4">
    <source>
        <dbReference type="PROSITE" id="PS50043"/>
    </source>
</evidence>
<keyword evidence="1" id="KW-0805">Transcription regulation</keyword>
<keyword evidence="3" id="KW-0804">Transcription</keyword>
<dbReference type="GO" id="GO:0006355">
    <property type="term" value="P:regulation of DNA-templated transcription"/>
    <property type="evidence" value="ECO:0007669"/>
    <property type="project" value="InterPro"/>
</dbReference>
<dbReference type="Gene3D" id="1.10.10.10">
    <property type="entry name" value="Winged helix-like DNA-binding domain superfamily/Winged helix DNA-binding domain"/>
    <property type="match status" value="1"/>
</dbReference>
<dbReference type="InterPro" id="IPR016032">
    <property type="entry name" value="Sig_transdc_resp-reg_C-effctor"/>
</dbReference>
<dbReference type="AlphaFoldDB" id="A0A561BZH8"/>
<proteinExistence type="predicted"/>
<sequence>MDQLAVARQSFDRHNWTECYLTLSAADARTPLDADDLQRLASVAHLLGREPESLDAWTRAYGALAEAGAAPRAARCAFWLAFQLFNAGEHARGGGWLTRAQRLVEGLDCGDRGYVLCAAAHQTLAMGDPAGAYAMFGEAMELGERFGERTLYALATLGRGQAAVVLGRTDEAMGLLDEVMVTVTADEVAPVIAGLAYCAVIIVCQETFDLRRANEWTNALSQWCEVQPDVVAYRGLCLVHRAEVMQLHGAWSDALAEAGRAAERLSDPPRQEAVGMALYVLAELHRLRGEWPEAEDLYRQANRSGRHPQPGLALLRLAEGRVDAATSGIKRALDEAASPLDRAKLLPAAVEVLLAAGDLQAASSAADELTAIAEQLDRPYLTTVAAHSTGAVLLAEGNGRAALTELRTACSGWQELQAPYGVGRARVLLALACRAAGDEEGCEFELDAARDCFEQLGAAPDLARLPVVAAGPQCGLTAREVEVLALLATGATNRAIATELVISEKTVARHVSNIFAKLDLSSRAGATAYAYEHGLA</sequence>